<sequence length="98" mass="10566">MPTSWFSSSGHFASLYLQHLSGPSLPPHLPLAPSPSLLPRTSLPAQAHHAHLSPYPGSVPTPARRPGGPAPTPLRGHQLLTALRVMLLLLREPPTRLR</sequence>
<organism evidence="2 3">
    <name type="scientific">Gulo gulo</name>
    <name type="common">Wolverine</name>
    <name type="synonym">Gluton</name>
    <dbReference type="NCBI Taxonomy" id="48420"/>
    <lineage>
        <taxon>Eukaryota</taxon>
        <taxon>Metazoa</taxon>
        <taxon>Chordata</taxon>
        <taxon>Craniata</taxon>
        <taxon>Vertebrata</taxon>
        <taxon>Euteleostomi</taxon>
        <taxon>Mammalia</taxon>
        <taxon>Eutheria</taxon>
        <taxon>Laurasiatheria</taxon>
        <taxon>Carnivora</taxon>
        <taxon>Caniformia</taxon>
        <taxon>Musteloidea</taxon>
        <taxon>Mustelidae</taxon>
        <taxon>Guloninae</taxon>
        <taxon>Gulo</taxon>
    </lineage>
</organism>
<feature type="compositionally biased region" description="Low complexity" evidence="1">
    <location>
        <begin position="34"/>
        <end position="44"/>
    </location>
</feature>
<name>A0A9X9LI96_GULGU</name>
<gene>
    <name evidence="2" type="ORF">BN2614_LOCUS1</name>
</gene>
<dbReference type="EMBL" id="CYRY02004340">
    <property type="protein sequence ID" value="VCW68844.1"/>
    <property type="molecule type" value="Genomic_DNA"/>
</dbReference>
<evidence type="ECO:0000313" key="3">
    <source>
        <dbReference type="Proteomes" id="UP000269945"/>
    </source>
</evidence>
<evidence type="ECO:0000256" key="1">
    <source>
        <dbReference type="SAM" id="MobiDB-lite"/>
    </source>
</evidence>
<reference evidence="2 3" key="1">
    <citation type="submission" date="2018-10" db="EMBL/GenBank/DDBJ databases">
        <authorList>
            <person name="Ekblom R."/>
            <person name="Jareborg N."/>
        </authorList>
    </citation>
    <scope>NUCLEOTIDE SEQUENCE [LARGE SCALE GENOMIC DNA]</scope>
    <source>
        <tissue evidence="2">Muscle</tissue>
    </source>
</reference>
<evidence type="ECO:0000313" key="2">
    <source>
        <dbReference type="EMBL" id="VCW68844.1"/>
    </source>
</evidence>
<protein>
    <submittedName>
        <fullName evidence="2">Uncharacterized protein</fullName>
    </submittedName>
</protein>
<proteinExistence type="predicted"/>
<dbReference type="AlphaFoldDB" id="A0A9X9LI96"/>
<comment type="caution">
    <text evidence="2">The sequence shown here is derived from an EMBL/GenBank/DDBJ whole genome shotgun (WGS) entry which is preliminary data.</text>
</comment>
<dbReference type="Proteomes" id="UP000269945">
    <property type="component" value="Unassembled WGS sequence"/>
</dbReference>
<accession>A0A9X9LI96</accession>
<keyword evidence="3" id="KW-1185">Reference proteome</keyword>
<feature type="region of interest" description="Disordered" evidence="1">
    <location>
        <begin position="27"/>
        <end position="76"/>
    </location>
</feature>